<evidence type="ECO:0000313" key="2">
    <source>
        <dbReference type="Proteomes" id="UP000789525"/>
    </source>
</evidence>
<feature type="non-terminal residue" evidence="1">
    <location>
        <position position="1"/>
    </location>
</feature>
<dbReference type="EMBL" id="CAJVPT010057728">
    <property type="protein sequence ID" value="CAG8759080.1"/>
    <property type="molecule type" value="Genomic_DNA"/>
</dbReference>
<dbReference type="Proteomes" id="UP000789525">
    <property type="component" value="Unassembled WGS sequence"/>
</dbReference>
<name>A0ACA9QMF8_9GLOM</name>
<gene>
    <name evidence="1" type="ORF">ACOLOM_LOCUS13110</name>
</gene>
<comment type="caution">
    <text evidence="1">The sequence shown here is derived from an EMBL/GenBank/DDBJ whole genome shotgun (WGS) entry which is preliminary data.</text>
</comment>
<accession>A0ACA9QMF8</accession>
<evidence type="ECO:0000313" key="1">
    <source>
        <dbReference type="EMBL" id="CAG8759080.1"/>
    </source>
</evidence>
<reference evidence="1" key="1">
    <citation type="submission" date="2021-06" db="EMBL/GenBank/DDBJ databases">
        <authorList>
            <person name="Kallberg Y."/>
            <person name="Tangrot J."/>
            <person name="Rosling A."/>
        </authorList>
    </citation>
    <scope>NUCLEOTIDE SEQUENCE</scope>
    <source>
        <strain evidence="1">CL356</strain>
    </source>
</reference>
<keyword evidence="2" id="KW-1185">Reference proteome</keyword>
<organism evidence="1 2">
    <name type="scientific">Acaulospora colombiana</name>
    <dbReference type="NCBI Taxonomy" id="27376"/>
    <lineage>
        <taxon>Eukaryota</taxon>
        <taxon>Fungi</taxon>
        <taxon>Fungi incertae sedis</taxon>
        <taxon>Mucoromycota</taxon>
        <taxon>Glomeromycotina</taxon>
        <taxon>Glomeromycetes</taxon>
        <taxon>Diversisporales</taxon>
        <taxon>Acaulosporaceae</taxon>
        <taxon>Acaulospora</taxon>
    </lineage>
</organism>
<proteinExistence type="predicted"/>
<protein>
    <submittedName>
        <fullName evidence="1">3224_t:CDS:1</fullName>
    </submittedName>
</protein>
<sequence length="41" mass="4601">SNLYLIERKRAIAQGARVEILTTGDSTIWDATSFPWFAKSS</sequence>